<dbReference type="InterPro" id="IPR018891">
    <property type="entry name" value="AIPR_C"/>
</dbReference>
<name>A0A943SRS6_9FIRM</name>
<feature type="domain" description="Abortive phage infection protein C-terminal" evidence="1">
    <location>
        <begin position="272"/>
        <end position="524"/>
    </location>
</feature>
<dbReference type="EMBL" id="JAGZZP010000013">
    <property type="protein sequence ID" value="MBS6535505.1"/>
    <property type="molecule type" value="Genomic_DNA"/>
</dbReference>
<evidence type="ECO:0000313" key="2">
    <source>
        <dbReference type="EMBL" id="MBS6535505.1"/>
    </source>
</evidence>
<organism evidence="2 3">
    <name type="scientific">Peptoniphilus harei</name>
    <dbReference type="NCBI Taxonomy" id="54005"/>
    <lineage>
        <taxon>Bacteria</taxon>
        <taxon>Bacillati</taxon>
        <taxon>Bacillota</taxon>
        <taxon>Tissierellia</taxon>
        <taxon>Tissierellales</taxon>
        <taxon>Peptoniphilaceae</taxon>
        <taxon>Peptoniphilus</taxon>
    </lineage>
</organism>
<dbReference type="AlphaFoldDB" id="A0A943SRS6"/>
<proteinExistence type="predicted"/>
<accession>A0A943SRS6</accession>
<dbReference type="RefSeq" id="WP_278638127.1">
    <property type="nucleotide sequence ID" value="NZ_JAGZZP010000013.1"/>
</dbReference>
<reference evidence="2" key="1">
    <citation type="submission" date="2021-02" db="EMBL/GenBank/DDBJ databases">
        <title>Infant gut strain persistence is associated with maternal origin, phylogeny, and functional potential including surface adhesion and iron acquisition.</title>
        <authorList>
            <person name="Lou Y.C."/>
        </authorList>
    </citation>
    <scope>NUCLEOTIDE SEQUENCE</scope>
    <source>
        <strain evidence="2">L3_060_052G1_dasL3_060_052G1_concoct_1</strain>
    </source>
</reference>
<dbReference type="Proteomes" id="UP000748991">
    <property type="component" value="Unassembled WGS sequence"/>
</dbReference>
<protein>
    <submittedName>
        <fullName evidence="2">AIPR family protein</fullName>
    </submittedName>
</protein>
<evidence type="ECO:0000313" key="3">
    <source>
        <dbReference type="Proteomes" id="UP000748991"/>
    </source>
</evidence>
<comment type="caution">
    <text evidence="2">The sequence shown here is derived from an EMBL/GenBank/DDBJ whole genome shotgun (WGS) entry which is preliminary data.</text>
</comment>
<evidence type="ECO:0000259" key="1">
    <source>
        <dbReference type="Pfam" id="PF10592"/>
    </source>
</evidence>
<sequence length="569" mass="66510">MAGLNDFKLVNIYSTELLRRKLNNNQYSELSDSNKKRYGFYYLILQLTTGETELEELEKMIIDTDYCKSIYKVKNNDYGIDAVYVDYESNRILLYNFKFREKYDAKIGGKQGPILDSTKFLSMTLNGSFKDINVNLISKEKMEEISNILNSDEIWNIELIVVSNENHGIDINQPEIKSLSKDFDVEIKPIVLDDIIGFLHNRNSEFSAKIMIDKESFLVYEEDSLSSAKSYLINLSVANLIRITCTDEEERNNYNYTNLEMIKDVNLEMGILYENVRGYLSDSKYNKNIIKTLNDSPQKFFMFNNGITITATNVKSESKNANKKYLFTLENMQIVNGGQTLRSIYKFKEENFDEEKLENSYVLVRIFKTEDNDDLINEIAEFTNSQNAISDADLKSINKMQIKIEKFLYNQGIDYIRKSGDIGVDRIFESQISKERLAQILYSHKGYPDRSTNQKKKLFGVYYDDIFGDDVIDFDMLLKLIKLYNEIEENYKNLYGEREVYTQKILYIIYLQSLRDDINKNIYLLEKCLEDYRKNDDVSKARKLIQKGFKEFLDKSFNSGTGTGTRLKI</sequence>
<dbReference type="Pfam" id="PF10592">
    <property type="entry name" value="AIPR"/>
    <property type="match status" value="1"/>
</dbReference>
<gene>
    <name evidence="2" type="ORF">KH327_06710</name>
</gene>